<organism evidence="1 2">
    <name type="scientific">Kwoniella mangroviensis CBS 10435</name>
    <dbReference type="NCBI Taxonomy" id="1331196"/>
    <lineage>
        <taxon>Eukaryota</taxon>
        <taxon>Fungi</taxon>
        <taxon>Dikarya</taxon>
        <taxon>Basidiomycota</taxon>
        <taxon>Agaricomycotina</taxon>
        <taxon>Tremellomycetes</taxon>
        <taxon>Tremellales</taxon>
        <taxon>Cryptococcaceae</taxon>
        <taxon>Kwoniella</taxon>
    </lineage>
</organism>
<reference evidence="1 2" key="1">
    <citation type="submission" date="2013-07" db="EMBL/GenBank/DDBJ databases">
        <title>The Genome Sequence of Kwoniella mangroviensis CBS10435.</title>
        <authorList>
            <consortium name="The Broad Institute Genome Sequencing Platform"/>
            <person name="Cuomo C."/>
            <person name="Litvintseva A."/>
            <person name="Chen Y."/>
            <person name="Heitman J."/>
            <person name="Sun S."/>
            <person name="Springer D."/>
            <person name="Dromer F."/>
            <person name="Young S.K."/>
            <person name="Zeng Q."/>
            <person name="Gargeya S."/>
            <person name="Fitzgerald M."/>
            <person name="Abouelleil A."/>
            <person name="Alvarado L."/>
            <person name="Berlin A.M."/>
            <person name="Chapman S.B."/>
            <person name="Dewar J."/>
            <person name="Goldberg J."/>
            <person name="Griggs A."/>
            <person name="Gujja S."/>
            <person name="Hansen M."/>
            <person name="Howarth C."/>
            <person name="Imamovic A."/>
            <person name="Larimer J."/>
            <person name="McCowan C."/>
            <person name="Murphy C."/>
            <person name="Pearson M."/>
            <person name="Priest M."/>
            <person name="Roberts A."/>
            <person name="Saif S."/>
            <person name="Shea T."/>
            <person name="Sykes S."/>
            <person name="Wortman J."/>
            <person name="Nusbaum C."/>
            <person name="Birren B."/>
        </authorList>
    </citation>
    <scope>NUCLEOTIDE SEQUENCE [LARGE SCALE GENOMIC DNA]</scope>
    <source>
        <strain evidence="1 2">CBS 10435</strain>
    </source>
</reference>
<dbReference type="AlphaFoldDB" id="A0A1B9IW87"/>
<proteinExistence type="predicted"/>
<dbReference type="Proteomes" id="UP000092583">
    <property type="component" value="Unassembled WGS sequence"/>
</dbReference>
<evidence type="ECO:0000313" key="1">
    <source>
        <dbReference type="EMBL" id="OCF59684.1"/>
    </source>
</evidence>
<reference evidence="2" key="2">
    <citation type="submission" date="2013-12" db="EMBL/GenBank/DDBJ databases">
        <title>Evolution of pathogenesis and genome organization in the Tremellales.</title>
        <authorList>
            <person name="Cuomo C."/>
            <person name="Litvintseva A."/>
            <person name="Heitman J."/>
            <person name="Chen Y."/>
            <person name="Sun S."/>
            <person name="Springer D."/>
            <person name="Dromer F."/>
            <person name="Young S."/>
            <person name="Zeng Q."/>
            <person name="Chapman S."/>
            <person name="Gujja S."/>
            <person name="Saif S."/>
            <person name="Birren B."/>
        </authorList>
    </citation>
    <scope>NUCLEOTIDE SEQUENCE [LARGE SCALE GENOMIC DNA]</scope>
    <source>
        <strain evidence="2">CBS 10435</strain>
    </source>
</reference>
<dbReference type="EMBL" id="KI669460">
    <property type="protein sequence ID" value="OCF59684.1"/>
    <property type="molecule type" value="Genomic_DNA"/>
</dbReference>
<protein>
    <submittedName>
        <fullName evidence="1">Uncharacterized protein</fullName>
    </submittedName>
</protein>
<gene>
    <name evidence="1" type="ORF">L486_02356</name>
</gene>
<keyword evidence="2" id="KW-1185">Reference proteome</keyword>
<evidence type="ECO:0000313" key="2">
    <source>
        <dbReference type="Proteomes" id="UP000092583"/>
    </source>
</evidence>
<accession>A0A1B9IW87</accession>
<sequence>MTLSDLGPSLQSRYEAYRASRENQTEEITADELYEQICGRGRKELIQSHRLSLTREQNYWRLIEGAADQEISRHIRDQSVVLEGDPNEKRLSEVEATEKLFQYFSTFPDAS</sequence>
<name>A0A1B9IW87_9TREE</name>